<dbReference type="STRING" id="1313304.CALK_2159"/>
<keyword evidence="3 9" id="KW-0479">Metal-binding</keyword>
<dbReference type="GO" id="GO:0004177">
    <property type="term" value="F:aminopeptidase activity"/>
    <property type="evidence" value="ECO:0007669"/>
    <property type="project" value="UniProtKB-UniRule"/>
</dbReference>
<dbReference type="AlphaFoldDB" id="U7D383"/>
<dbReference type="PROSITE" id="PS00758">
    <property type="entry name" value="ARGE_DAPE_CPG2_1"/>
    <property type="match status" value="1"/>
</dbReference>
<dbReference type="SUPFAM" id="SSF53187">
    <property type="entry name" value="Zn-dependent exopeptidases"/>
    <property type="match status" value="1"/>
</dbReference>
<gene>
    <name evidence="11" type="ORF">CALK_2159</name>
</gene>
<evidence type="ECO:0000256" key="8">
    <source>
        <dbReference type="PIRSR" id="PIRSR001123-1"/>
    </source>
</evidence>
<evidence type="ECO:0000313" key="12">
    <source>
        <dbReference type="Proteomes" id="UP000017148"/>
    </source>
</evidence>
<dbReference type="OrthoDB" id="9776600at2"/>
<keyword evidence="4" id="KW-0378">Hydrolase</keyword>
<evidence type="ECO:0000256" key="9">
    <source>
        <dbReference type="PIRSR" id="PIRSR001123-2"/>
    </source>
</evidence>
<evidence type="ECO:0000256" key="2">
    <source>
        <dbReference type="ARBA" id="ARBA00022670"/>
    </source>
</evidence>
<evidence type="ECO:0000259" key="10">
    <source>
        <dbReference type="Pfam" id="PF07687"/>
    </source>
</evidence>
<feature type="domain" description="Peptidase M20 dimerisation" evidence="10">
    <location>
        <begin position="181"/>
        <end position="271"/>
    </location>
</feature>
<evidence type="ECO:0000256" key="3">
    <source>
        <dbReference type="ARBA" id="ARBA00022723"/>
    </source>
</evidence>
<dbReference type="eggNOG" id="COG2195">
    <property type="taxonomic scope" value="Bacteria"/>
</dbReference>
<proteinExistence type="inferred from homology"/>
<dbReference type="Proteomes" id="UP000017148">
    <property type="component" value="Unassembled WGS sequence"/>
</dbReference>
<dbReference type="Gene3D" id="3.40.630.10">
    <property type="entry name" value="Zn peptidases"/>
    <property type="match status" value="1"/>
</dbReference>
<dbReference type="PANTHER" id="PTHR42994">
    <property type="entry name" value="PEPTIDASE T"/>
    <property type="match status" value="1"/>
</dbReference>
<sequence>MIQRDRLLNTFLELVKIPGESRHEAAVADYLASLFTQLGLSPEFDTVQEYTSGNCSNMHITIPGTVEEPPLLISAHMDTVPTGGEVVPIVEEGYVRSAKDTILGADDRAGLAQIVEVVRVLREHSLSHPPLRVVITVAEEIGLLGARYCSISEKDAHMGLVLDTTGPMGKIVYQAPFHDAWRISVRGKSAHAGIAPEDGINAIHRCSSLLERIPTGRLSQDTTANIGRITGGTADNIVAEEVTIHGEVRSTAETNTETFHAQMRLLCNELEQRDNLPCTYTTHREYSGYTHDRASELIQRISNAVSACGYPPTLASTGGGSDANYFTAHGIPTAVISCGMNKVHTYDEEIALSDLYDTAKILLAFILGEK</sequence>
<keyword evidence="6" id="KW-0482">Metalloprotease</keyword>
<feature type="active site" description="Proton acceptor" evidence="8">
    <location>
        <position position="139"/>
    </location>
</feature>
<dbReference type="SUPFAM" id="SSF55031">
    <property type="entry name" value="Bacterial exopeptidase dimerisation domain"/>
    <property type="match status" value="1"/>
</dbReference>
<comment type="caution">
    <text evidence="11">The sequence shown here is derived from an EMBL/GenBank/DDBJ whole genome shotgun (WGS) entry which is preliminary data.</text>
</comment>
<name>U7D383_9BACT</name>
<evidence type="ECO:0000256" key="1">
    <source>
        <dbReference type="ARBA" id="ARBA00001947"/>
    </source>
</evidence>
<accession>U7D383</accession>
<keyword evidence="5" id="KW-0862">Zinc</keyword>
<dbReference type="EMBL" id="ASJR01000024">
    <property type="protein sequence ID" value="ERP30964.1"/>
    <property type="molecule type" value="Genomic_DNA"/>
</dbReference>
<keyword evidence="2" id="KW-0645">Protease</keyword>
<dbReference type="InterPro" id="IPR010162">
    <property type="entry name" value="PepT-like"/>
</dbReference>
<dbReference type="GO" id="GO:0006508">
    <property type="term" value="P:proteolysis"/>
    <property type="evidence" value="ECO:0007669"/>
    <property type="project" value="UniProtKB-KW"/>
</dbReference>
<feature type="binding site" evidence="9">
    <location>
        <position position="163"/>
    </location>
    <ligand>
        <name>Zn(2+)</name>
        <dbReference type="ChEBI" id="CHEBI:29105"/>
        <label>1</label>
    </ligand>
</feature>
<dbReference type="InterPro" id="IPR008007">
    <property type="entry name" value="Peptidase_M42"/>
</dbReference>
<dbReference type="GO" id="GO:0046872">
    <property type="term" value="F:metal ion binding"/>
    <property type="evidence" value="ECO:0007669"/>
    <property type="project" value="UniProtKB-UniRule"/>
</dbReference>
<comment type="cofactor">
    <cofactor evidence="9">
        <name>a divalent metal cation</name>
        <dbReference type="ChEBI" id="CHEBI:60240"/>
    </cofactor>
    <text evidence="9">Binds 2 divalent metal cations per subunit.</text>
</comment>
<keyword evidence="12" id="KW-1185">Reference proteome</keyword>
<feature type="binding site" evidence="9">
    <location>
        <position position="106"/>
    </location>
    <ligand>
        <name>Zn(2+)</name>
        <dbReference type="ChEBI" id="CHEBI:29105"/>
        <label>1</label>
    </ligand>
</feature>
<feature type="binding site" evidence="9">
    <location>
        <position position="106"/>
    </location>
    <ligand>
        <name>Zn(2+)</name>
        <dbReference type="ChEBI" id="CHEBI:29105"/>
        <label>2</label>
    </ligand>
</feature>
<dbReference type="PANTHER" id="PTHR42994:SF2">
    <property type="entry name" value="PEPTIDASE"/>
    <property type="match status" value="1"/>
</dbReference>
<comment type="cofactor">
    <cofactor evidence="1">
        <name>Zn(2+)</name>
        <dbReference type="ChEBI" id="CHEBI:29105"/>
    </cofactor>
</comment>
<protein>
    <submittedName>
        <fullName evidence="11">Peptidase T-like protein</fullName>
    </submittedName>
</protein>
<dbReference type="Pfam" id="PF07687">
    <property type="entry name" value="M20_dimer"/>
    <property type="match status" value="1"/>
</dbReference>
<dbReference type="PIRSF" id="PIRSF001123">
    <property type="entry name" value="PepA_GA"/>
    <property type="match status" value="1"/>
</dbReference>
<dbReference type="InterPro" id="IPR011650">
    <property type="entry name" value="Peptidase_M20_dimer"/>
</dbReference>
<dbReference type="GO" id="GO:0008237">
    <property type="term" value="F:metallopeptidase activity"/>
    <property type="evidence" value="ECO:0007669"/>
    <property type="project" value="UniProtKB-KW"/>
</dbReference>
<evidence type="ECO:0000256" key="7">
    <source>
        <dbReference type="PIRNR" id="PIRNR001123"/>
    </source>
</evidence>
<reference evidence="11 12" key="1">
    <citation type="journal article" date="2013" name="Environ. Microbiol.">
        <title>Genome analysis of Chitinivibrio alkaliphilus gen. nov., sp. nov., a novel extremely haloalkaliphilic anaerobic chitinolytic bacterium from the candidate phylum Termite Group 3.</title>
        <authorList>
            <person name="Sorokin D.Y."/>
            <person name="Gumerov V.M."/>
            <person name="Rakitin A.L."/>
            <person name="Beletsky A.V."/>
            <person name="Damste J.S."/>
            <person name="Muyzer G."/>
            <person name="Mardanov A.V."/>
            <person name="Ravin N.V."/>
        </authorList>
    </citation>
    <scope>NUCLEOTIDE SEQUENCE [LARGE SCALE GENOMIC DNA]</scope>
    <source>
        <strain evidence="11 12">ACht1</strain>
    </source>
</reference>
<evidence type="ECO:0000256" key="6">
    <source>
        <dbReference type="ARBA" id="ARBA00023049"/>
    </source>
</evidence>
<dbReference type="InterPro" id="IPR036264">
    <property type="entry name" value="Bact_exopeptidase_dim_dom"/>
</dbReference>
<comment type="similarity">
    <text evidence="7">Belongs to the peptidase M42 family.</text>
</comment>
<organism evidence="11 12">
    <name type="scientific">Chitinivibrio alkaliphilus ACht1</name>
    <dbReference type="NCBI Taxonomy" id="1313304"/>
    <lineage>
        <taxon>Bacteria</taxon>
        <taxon>Pseudomonadati</taxon>
        <taxon>Fibrobacterota</taxon>
        <taxon>Chitinivibrionia</taxon>
        <taxon>Chitinivibrionales</taxon>
        <taxon>Chitinivibrionaceae</taxon>
        <taxon>Chitinivibrio</taxon>
    </lineage>
</organism>
<feature type="binding site" evidence="9">
    <location>
        <position position="140"/>
    </location>
    <ligand>
        <name>Zn(2+)</name>
        <dbReference type="ChEBI" id="CHEBI:29105"/>
        <label>2</label>
    </ligand>
</feature>
<dbReference type="Pfam" id="PF01546">
    <property type="entry name" value="Peptidase_M20"/>
    <property type="match status" value="1"/>
</dbReference>
<dbReference type="RefSeq" id="WP_022637537.1">
    <property type="nucleotide sequence ID" value="NZ_ASJR01000024.1"/>
</dbReference>
<evidence type="ECO:0000256" key="4">
    <source>
        <dbReference type="ARBA" id="ARBA00022801"/>
    </source>
</evidence>
<dbReference type="Gene3D" id="3.30.70.360">
    <property type="match status" value="1"/>
</dbReference>
<evidence type="ECO:0000256" key="5">
    <source>
        <dbReference type="ARBA" id="ARBA00022833"/>
    </source>
</evidence>
<dbReference type="InterPro" id="IPR001261">
    <property type="entry name" value="ArgE/DapE_CS"/>
</dbReference>
<dbReference type="InterPro" id="IPR002933">
    <property type="entry name" value="Peptidase_M20"/>
</dbReference>
<evidence type="ECO:0000313" key="11">
    <source>
        <dbReference type="EMBL" id="ERP30964.1"/>
    </source>
</evidence>
<dbReference type="NCBIfam" id="TIGR01883">
    <property type="entry name" value="PepT-like"/>
    <property type="match status" value="1"/>
</dbReference>